<name>A0A6M1S738_9HYPH</name>
<feature type="transmembrane region" description="Helical" evidence="6">
    <location>
        <begin position="57"/>
        <end position="74"/>
    </location>
</feature>
<dbReference type="EMBL" id="JAAKZH010000009">
    <property type="protein sequence ID" value="NGO66151.1"/>
    <property type="molecule type" value="Genomic_DNA"/>
</dbReference>
<feature type="domain" description="O-antigen ligase-related" evidence="7">
    <location>
        <begin position="186"/>
        <end position="315"/>
    </location>
</feature>
<dbReference type="PANTHER" id="PTHR37422">
    <property type="entry name" value="TEICHURONIC ACID BIOSYNTHESIS PROTEIN TUAE"/>
    <property type="match status" value="1"/>
</dbReference>
<accession>A0A6M1S738</accession>
<dbReference type="AlphaFoldDB" id="A0A6M1S738"/>
<dbReference type="Proteomes" id="UP000477849">
    <property type="component" value="Unassembled WGS sequence"/>
</dbReference>
<dbReference type="GO" id="GO:0016020">
    <property type="term" value="C:membrane"/>
    <property type="evidence" value="ECO:0007669"/>
    <property type="project" value="UniProtKB-SubCell"/>
</dbReference>
<dbReference type="Pfam" id="PF04932">
    <property type="entry name" value="Wzy_C"/>
    <property type="match status" value="1"/>
</dbReference>
<evidence type="ECO:0000256" key="2">
    <source>
        <dbReference type="ARBA" id="ARBA00022692"/>
    </source>
</evidence>
<dbReference type="RefSeq" id="WP_163901726.1">
    <property type="nucleotide sequence ID" value="NZ_CP048427.1"/>
</dbReference>
<feature type="transmembrane region" description="Helical" evidence="6">
    <location>
        <begin position="220"/>
        <end position="240"/>
    </location>
</feature>
<feature type="transmembrane region" description="Helical" evidence="6">
    <location>
        <begin position="7"/>
        <end position="27"/>
    </location>
</feature>
<dbReference type="InterPro" id="IPR051533">
    <property type="entry name" value="WaaL-like"/>
</dbReference>
<keyword evidence="2 6" id="KW-0812">Transmembrane</keyword>
<gene>
    <name evidence="8" type="ORF">G6N76_21045</name>
</gene>
<evidence type="ECO:0000256" key="1">
    <source>
        <dbReference type="ARBA" id="ARBA00004141"/>
    </source>
</evidence>
<feature type="transmembrane region" description="Helical" evidence="6">
    <location>
        <begin position="158"/>
        <end position="176"/>
    </location>
</feature>
<feature type="transmembrane region" description="Helical" evidence="6">
    <location>
        <begin position="188"/>
        <end position="214"/>
    </location>
</feature>
<evidence type="ECO:0000259" key="7">
    <source>
        <dbReference type="Pfam" id="PF04932"/>
    </source>
</evidence>
<keyword evidence="4 6" id="KW-0472">Membrane</keyword>
<evidence type="ECO:0000256" key="4">
    <source>
        <dbReference type="ARBA" id="ARBA00023136"/>
    </source>
</evidence>
<feature type="transmembrane region" description="Helical" evidence="6">
    <location>
        <begin position="86"/>
        <end position="104"/>
    </location>
</feature>
<evidence type="ECO:0000256" key="5">
    <source>
        <dbReference type="SAM" id="MobiDB-lite"/>
    </source>
</evidence>
<keyword evidence="9" id="KW-1185">Reference proteome</keyword>
<organism evidence="8 9">
    <name type="scientific">Rhizobium daejeonense</name>
    <dbReference type="NCBI Taxonomy" id="240521"/>
    <lineage>
        <taxon>Bacteria</taxon>
        <taxon>Pseudomonadati</taxon>
        <taxon>Pseudomonadota</taxon>
        <taxon>Alphaproteobacteria</taxon>
        <taxon>Hyphomicrobiales</taxon>
        <taxon>Rhizobiaceae</taxon>
        <taxon>Rhizobium/Agrobacterium group</taxon>
        <taxon>Rhizobium</taxon>
    </lineage>
</organism>
<feature type="transmembrane region" description="Helical" evidence="6">
    <location>
        <begin position="116"/>
        <end position="138"/>
    </location>
</feature>
<reference evidence="8 9" key="1">
    <citation type="submission" date="2020-02" db="EMBL/GenBank/DDBJ databases">
        <title>Genome sequence of the type strain CCBAU10050 of Rhizobium daejeonense.</title>
        <authorList>
            <person name="Gao J."/>
            <person name="Sun J."/>
        </authorList>
    </citation>
    <scope>NUCLEOTIDE SEQUENCE [LARGE SCALE GENOMIC DNA]</scope>
    <source>
        <strain evidence="8 9">CCBAU10050</strain>
    </source>
</reference>
<evidence type="ECO:0000313" key="9">
    <source>
        <dbReference type="Proteomes" id="UP000477849"/>
    </source>
</evidence>
<keyword evidence="8" id="KW-0436">Ligase</keyword>
<feature type="transmembrane region" description="Helical" evidence="6">
    <location>
        <begin position="359"/>
        <end position="377"/>
    </location>
</feature>
<comment type="subcellular location">
    <subcellularLocation>
        <location evidence="1">Membrane</location>
        <topology evidence="1">Multi-pass membrane protein</topology>
    </subcellularLocation>
</comment>
<dbReference type="GO" id="GO:0016874">
    <property type="term" value="F:ligase activity"/>
    <property type="evidence" value="ECO:0007669"/>
    <property type="project" value="UniProtKB-KW"/>
</dbReference>
<evidence type="ECO:0000313" key="8">
    <source>
        <dbReference type="EMBL" id="NGO66151.1"/>
    </source>
</evidence>
<dbReference type="PANTHER" id="PTHR37422:SF13">
    <property type="entry name" value="LIPOPOLYSACCHARIDE BIOSYNTHESIS PROTEIN PA4999-RELATED"/>
    <property type="match status" value="1"/>
</dbReference>
<comment type="caution">
    <text evidence="8">The sequence shown here is derived from an EMBL/GenBank/DDBJ whole genome shotgun (WGS) entry which is preliminary data.</text>
</comment>
<protein>
    <submittedName>
        <fullName evidence="8">O-antigen ligase family protein</fullName>
    </submittedName>
</protein>
<evidence type="ECO:0000256" key="3">
    <source>
        <dbReference type="ARBA" id="ARBA00022989"/>
    </source>
</evidence>
<feature type="transmembrane region" description="Helical" evidence="6">
    <location>
        <begin position="309"/>
        <end position="329"/>
    </location>
</feature>
<feature type="transmembrane region" description="Helical" evidence="6">
    <location>
        <begin position="33"/>
        <end position="50"/>
    </location>
</feature>
<keyword evidence="3 6" id="KW-1133">Transmembrane helix</keyword>
<proteinExistence type="predicted"/>
<dbReference type="InterPro" id="IPR007016">
    <property type="entry name" value="O-antigen_ligase-rel_domated"/>
</dbReference>
<evidence type="ECO:0000256" key="6">
    <source>
        <dbReference type="SAM" id="Phobius"/>
    </source>
</evidence>
<sequence length="420" mass="46047">MPVIQISYFRLLVGVHLTTWLFNLQIIGFGSGANQLQKTILFFTAVTMLFTRRVDKFVLSIVLAIFAVTFVAALATSYNDFSFGRYLKSLFSLSAVLLLLPGLITENDRHFILKWFAWSPVACVAIGAMYNVVGLWPLWYQDFLGVSRLQGSTIPSGLGGIGYIGTVAALLASGLYNKKYLLLGAVNLVILALSAARMPFAVAAMCSLVIFFHFHGRSFARLYLSTIVLAMVCVAAYVAIGDKIAARFESESASGRELIWEVLDSVVQQYPYFGIGLGHQINIIPEDVMEKTATFAAHNEYLRLAVETGYVGVTGIMILFAVMFFYMFMTRKYCRNPMFVVIVSSFFIYCYTDNVISSNMAVFVLVMAASLSLGYGHRPAVPAQQPMSGGSRGQGRRIGPLNKGELGGRMTVLTAGGAQP</sequence>
<feature type="region of interest" description="Disordered" evidence="5">
    <location>
        <begin position="382"/>
        <end position="403"/>
    </location>
</feature>